<dbReference type="Proteomes" id="UP000616114">
    <property type="component" value="Unassembled WGS sequence"/>
</dbReference>
<feature type="region of interest" description="Disordered" evidence="4">
    <location>
        <begin position="1"/>
        <end position="23"/>
    </location>
</feature>
<dbReference type="AlphaFoldDB" id="A0A8J2U043"/>
<dbReference type="InterPro" id="IPR036388">
    <property type="entry name" value="WH-like_DNA-bd_sf"/>
</dbReference>
<name>A0A8J2U043_9MICO</name>
<evidence type="ECO:0000313" key="6">
    <source>
        <dbReference type="EMBL" id="GGA23463.1"/>
    </source>
</evidence>
<organism evidence="6 7">
    <name type="scientific">Sediminivirga luteola</name>
    <dbReference type="NCBI Taxonomy" id="1774748"/>
    <lineage>
        <taxon>Bacteria</taxon>
        <taxon>Bacillati</taxon>
        <taxon>Actinomycetota</taxon>
        <taxon>Actinomycetes</taxon>
        <taxon>Micrococcales</taxon>
        <taxon>Brevibacteriaceae</taxon>
        <taxon>Sediminivirga</taxon>
    </lineage>
</organism>
<evidence type="ECO:0000313" key="7">
    <source>
        <dbReference type="Proteomes" id="UP000616114"/>
    </source>
</evidence>
<keyword evidence="3" id="KW-0804">Transcription</keyword>
<keyword evidence="1" id="KW-0805">Transcription regulation</keyword>
<dbReference type="Pfam" id="PF07729">
    <property type="entry name" value="FCD"/>
    <property type="match status" value="1"/>
</dbReference>
<dbReference type="EMBL" id="BMFY01000014">
    <property type="protein sequence ID" value="GGA23463.1"/>
    <property type="molecule type" value="Genomic_DNA"/>
</dbReference>
<dbReference type="SMART" id="SM00345">
    <property type="entry name" value="HTH_GNTR"/>
    <property type="match status" value="1"/>
</dbReference>
<evidence type="ECO:0000256" key="3">
    <source>
        <dbReference type="ARBA" id="ARBA00023163"/>
    </source>
</evidence>
<evidence type="ECO:0000256" key="2">
    <source>
        <dbReference type="ARBA" id="ARBA00023125"/>
    </source>
</evidence>
<dbReference type="InterPro" id="IPR008920">
    <property type="entry name" value="TF_FadR/GntR_C"/>
</dbReference>
<sequence length="249" mass="28134">MPDTTEMTGPGHRPDPQPGAPARPEQLSVYERIKAMILSNQIPPDTKVNIDKLARQLSVSQTPVREAVQRLEGDKLVARRQPRGYWTTPLLNAHELRHMFEVRLLLEPWTARAAATDRTANPGQDLLDEVDRFIQAYGQHEHGYELASHDVAFHDALFESVGNRFLSDAYRQIHAHLHLFRLYPADLNGEQTVAEHRRIAEAVLAADPAAAEQAMRDHLFAAMRRFSLGFTADSAHGFPEIRSTVVRRN</sequence>
<evidence type="ECO:0000259" key="5">
    <source>
        <dbReference type="PROSITE" id="PS50949"/>
    </source>
</evidence>
<dbReference type="SUPFAM" id="SSF48008">
    <property type="entry name" value="GntR ligand-binding domain-like"/>
    <property type="match status" value="1"/>
</dbReference>
<evidence type="ECO:0000256" key="1">
    <source>
        <dbReference type="ARBA" id="ARBA00023015"/>
    </source>
</evidence>
<proteinExistence type="predicted"/>
<dbReference type="Gene3D" id="1.20.120.530">
    <property type="entry name" value="GntR ligand-binding domain-like"/>
    <property type="match status" value="1"/>
</dbReference>
<dbReference type="Gene3D" id="1.10.10.10">
    <property type="entry name" value="Winged helix-like DNA-binding domain superfamily/Winged helix DNA-binding domain"/>
    <property type="match status" value="1"/>
</dbReference>
<dbReference type="PROSITE" id="PS50949">
    <property type="entry name" value="HTH_GNTR"/>
    <property type="match status" value="1"/>
</dbReference>
<dbReference type="PANTHER" id="PTHR43537">
    <property type="entry name" value="TRANSCRIPTIONAL REGULATOR, GNTR FAMILY"/>
    <property type="match status" value="1"/>
</dbReference>
<comment type="caution">
    <text evidence="6">The sequence shown here is derived from an EMBL/GenBank/DDBJ whole genome shotgun (WGS) entry which is preliminary data.</text>
</comment>
<protein>
    <submittedName>
        <fullName evidence="6">GntR family transcriptional regulator</fullName>
    </submittedName>
</protein>
<dbReference type="RefSeq" id="WP_229745180.1">
    <property type="nucleotide sequence ID" value="NZ_BMFY01000014.1"/>
</dbReference>
<dbReference type="InterPro" id="IPR011711">
    <property type="entry name" value="GntR_C"/>
</dbReference>
<dbReference type="PANTHER" id="PTHR43537:SF5">
    <property type="entry name" value="UXU OPERON TRANSCRIPTIONAL REGULATOR"/>
    <property type="match status" value="1"/>
</dbReference>
<reference evidence="6" key="1">
    <citation type="journal article" date="2014" name="Int. J. Syst. Evol. Microbiol.">
        <title>Complete genome sequence of Corynebacterium casei LMG S-19264T (=DSM 44701T), isolated from a smear-ripened cheese.</title>
        <authorList>
            <consortium name="US DOE Joint Genome Institute (JGI-PGF)"/>
            <person name="Walter F."/>
            <person name="Albersmeier A."/>
            <person name="Kalinowski J."/>
            <person name="Ruckert C."/>
        </authorList>
    </citation>
    <scope>NUCLEOTIDE SEQUENCE</scope>
    <source>
        <strain evidence="6">CGMCC 1.12785</strain>
    </source>
</reference>
<dbReference type="SUPFAM" id="SSF46785">
    <property type="entry name" value="Winged helix' DNA-binding domain"/>
    <property type="match status" value="1"/>
</dbReference>
<dbReference type="Pfam" id="PF00392">
    <property type="entry name" value="GntR"/>
    <property type="match status" value="1"/>
</dbReference>
<evidence type="ECO:0000256" key="4">
    <source>
        <dbReference type="SAM" id="MobiDB-lite"/>
    </source>
</evidence>
<gene>
    <name evidence="6" type="ORF">GCM10011333_28110</name>
</gene>
<dbReference type="InterPro" id="IPR000524">
    <property type="entry name" value="Tscrpt_reg_HTH_GntR"/>
</dbReference>
<keyword evidence="7" id="KW-1185">Reference proteome</keyword>
<dbReference type="CDD" id="cd07377">
    <property type="entry name" value="WHTH_GntR"/>
    <property type="match status" value="1"/>
</dbReference>
<accession>A0A8J2U043</accession>
<dbReference type="InterPro" id="IPR036390">
    <property type="entry name" value="WH_DNA-bd_sf"/>
</dbReference>
<reference evidence="6" key="2">
    <citation type="submission" date="2020-09" db="EMBL/GenBank/DDBJ databases">
        <authorList>
            <person name="Sun Q."/>
            <person name="Zhou Y."/>
        </authorList>
    </citation>
    <scope>NUCLEOTIDE SEQUENCE</scope>
    <source>
        <strain evidence="6">CGMCC 1.12785</strain>
    </source>
</reference>
<dbReference type="GO" id="GO:0003677">
    <property type="term" value="F:DNA binding"/>
    <property type="evidence" value="ECO:0007669"/>
    <property type="project" value="UniProtKB-KW"/>
</dbReference>
<dbReference type="GO" id="GO:0003700">
    <property type="term" value="F:DNA-binding transcription factor activity"/>
    <property type="evidence" value="ECO:0007669"/>
    <property type="project" value="InterPro"/>
</dbReference>
<dbReference type="SMART" id="SM00895">
    <property type="entry name" value="FCD"/>
    <property type="match status" value="1"/>
</dbReference>
<feature type="domain" description="HTH gntR-type" evidence="5">
    <location>
        <begin position="23"/>
        <end position="90"/>
    </location>
</feature>
<keyword evidence="2" id="KW-0238">DNA-binding</keyword>